<keyword evidence="1" id="KW-0472">Membrane</keyword>
<accession>A0A2J6PZU3</accession>
<reference evidence="2 3" key="1">
    <citation type="submission" date="2016-05" db="EMBL/GenBank/DDBJ databases">
        <title>A degradative enzymes factory behind the ericoid mycorrhizal symbiosis.</title>
        <authorList>
            <consortium name="DOE Joint Genome Institute"/>
            <person name="Martino E."/>
            <person name="Morin E."/>
            <person name="Grelet G."/>
            <person name="Kuo A."/>
            <person name="Kohler A."/>
            <person name="Daghino S."/>
            <person name="Barry K."/>
            <person name="Choi C."/>
            <person name="Cichocki N."/>
            <person name="Clum A."/>
            <person name="Copeland A."/>
            <person name="Hainaut M."/>
            <person name="Haridas S."/>
            <person name="Labutti K."/>
            <person name="Lindquist E."/>
            <person name="Lipzen A."/>
            <person name="Khouja H.-R."/>
            <person name="Murat C."/>
            <person name="Ohm R."/>
            <person name="Olson A."/>
            <person name="Spatafora J."/>
            <person name="Veneault-Fourrey C."/>
            <person name="Henrissat B."/>
            <person name="Grigoriev I."/>
            <person name="Martin F."/>
            <person name="Perotto S."/>
        </authorList>
    </citation>
    <scope>NUCLEOTIDE SEQUENCE [LARGE SCALE GENOMIC DNA]</scope>
    <source>
        <strain evidence="2 3">UAMH 7357</strain>
    </source>
</reference>
<evidence type="ECO:0000313" key="3">
    <source>
        <dbReference type="Proteomes" id="UP000235672"/>
    </source>
</evidence>
<feature type="transmembrane region" description="Helical" evidence="1">
    <location>
        <begin position="6"/>
        <end position="27"/>
    </location>
</feature>
<name>A0A2J6PZU3_9HELO</name>
<protein>
    <submittedName>
        <fullName evidence="2">Uncharacterized protein</fullName>
    </submittedName>
</protein>
<evidence type="ECO:0000256" key="1">
    <source>
        <dbReference type="SAM" id="Phobius"/>
    </source>
</evidence>
<gene>
    <name evidence="2" type="ORF">NA56DRAFT_750631</name>
</gene>
<sequence>MVGTSDILTIISLVVATILGLGAIWATRRYNNTARVRDIEMGLLRSQHESEADEHEVDASPQIPPLGIAEQRHNLHEVIGDALELFSRHLRGHN</sequence>
<dbReference type="EMBL" id="KZ613489">
    <property type="protein sequence ID" value="PMD19555.1"/>
    <property type="molecule type" value="Genomic_DNA"/>
</dbReference>
<keyword evidence="1" id="KW-0812">Transmembrane</keyword>
<organism evidence="2 3">
    <name type="scientific">Hyaloscypha hepaticicola</name>
    <dbReference type="NCBI Taxonomy" id="2082293"/>
    <lineage>
        <taxon>Eukaryota</taxon>
        <taxon>Fungi</taxon>
        <taxon>Dikarya</taxon>
        <taxon>Ascomycota</taxon>
        <taxon>Pezizomycotina</taxon>
        <taxon>Leotiomycetes</taxon>
        <taxon>Helotiales</taxon>
        <taxon>Hyaloscyphaceae</taxon>
        <taxon>Hyaloscypha</taxon>
    </lineage>
</organism>
<evidence type="ECO:0000313" key="2">
    <source>
        <dbReference type="EMBL" id="PMD19555.1"/>
    </source>
</evidence>
<keyword evidence="1" id="KW-1133">Transmembrane helix</keyword>
<dbReference type="AlphaFoldDB" id="A0A2J6PZU3"/>
<keyword evidence="3" id="KW-1185">Reference proteome</keyword>
<dbReference type="OrthoDB" id="3560825at2759"/>
<proteinExistence type="predicted"/>
<dbReference type="Proteomes" id="UP000235672">
    <property type="component" value="Unassembled WGS sequence"/>
</dbReference>